<dbReference type="Pfam" id="PF18911">
    <property type="entry name" value="PKD_4"/>
    <property type="match status" value="1"/>
</dbReference>
<dbReference type="RefSeq" id="WP_191199881.1">
    <property type="nucleotide sequence ID" value="NZ_BAAAPA010000008.1"/>
</dbReference>
<dbReference type="SUPFAM" id="SSF49299">
    <property type="entry name" value="PKD domain"/>
    <property type="match status" value="1"/>
</dbReference>
<organism evidence="3 4">
    <name type="scientific">Nocardioides hwasunensis</name>
    <dbReference type="NCBI Taxonomy" id="397258"/>
    <lineage>
        <taxon>Bacteria</taxon>
        <taxon>Bacillati</taxon>
        <taxon>Actinomycetota</taxon>
        <taxon>Actinomycetes</taxon>
        <taxon>Propionibacteriales</taxon>
        <taxon>Nocardioidaceae</taxon>
        <taxon>Nocardioides</taxon>
    </lineage>
</organism>
<dbReference type="Gene3D" id="2.120.10.30">
    <property type="entry name" value="TolB, C-terminal domain"/>
    <property type="match status" value="1"/>
</dbReference>
<dbReference type="Proteomes" id="UP000649289">
    <property type="component" value="Unassembled WGS sequence"/>
</dbReference>
<dbReference type="InterPro" id="IPR035986">
    <property type="entry name" value="PKD_dom_sf"/>
</dbReference>
<dbReference type="InterPro" id="IPR011042">
    <property type="entry name" value="6-blade_b-propeller_TolB-like"/>
</dbReference>
<keyword evidence="1" id="KW-0732">Signal</keyword>
<dbReference type="PANTHER" id="PTHR19328:SF75">
    <property type="entry name" value="ALDOSE SUGAR DEHYDROGENASE YLII"/>
    <property type="match status" value="1"/>
</dbReference>
<dbReference type="InterPro" id="IPR012938">
    <property type="entry name" value="Glc/Sorbosone_DH"/>
</dbReference>
<dbReference type="CDD" id="cd00146">
    <property type="entry name" value="PKD"/>
    <property type="match status" value="1"/>
</dbReference>
<dbReference type="PROSITE" id="PS50093">
    <property type="entry name" value="PKD"/>
    <property type="match status" value="1"/>
</dbReference>
<feature type="signal peptide" evidence="1">
    <location>
        <begin position="1"/>
        <end position="23"/>
    </location>
</feature>
<proteinExistence type="predicted"/>
<gene>
    <name evidence="3" type="ORF">IEZ25_13065</name>
</gene>
<dbReference type="SUPFAM" id="SSF50952">
    <property type="entry name" value="Soluble quinoprotein glucose dehydrogenase"/>
    <property type="match status" value="1"/>
</dbReference>
<evidence type="ECO:0000313" key="3">
    <source>
        <dbReference type="EMBL" id="MBD3915547.1"/>
    </source>
</evidence>
<dbReference type="PANTHER" id="PTHR19328">
    <property type="entry name" value="HEDGEHOG-INTERACTING PROTEIN"/>
    <property type="match status" value="1"/>
</dbReference>
<evidence type="ECO:0000313" key="4">
    <source>
        <dbReference type="Proteomes" id="UP000649289"/>
    </source>
</evidence>
<feature type="chain" id="PRO_5046422867" evidence="1">
    <location>
        <begin position="24"/>
        <end position="708"/>
    </location>
</feature>
<dbReference type="EMBL" id="JACXYY010000005">
    <property type="protein sequence ID" value="MBD3915547.1"/>
    <property type="molecule type" value="Genomic_DNA"/>
</dbReference>
<keyword evidence="4" id="KW-1185">Reference proteome</keyword>
<dbReference type="Pfam" id="PF07995">
    <property type="entry name" value="GSDH"/>
    <property type="match status" value="1"/>
</dbReference>
<evidence type="ECO:0000259" key="2">
    <source>
        <dbReference type="PROSITE" id="PS50093"/>
    </source>
</evidence>
<dbReference type="InterPro" id="IPR022409">
    <property type="entry name" value="PKD/Chitinase_dom"/>
</dbReference>
<dbReference type="InterPro" id="IPR000601">
    <property type="entry name" value="PKD_dom"/>
</dbReference>
<name>A0ABR8ML90_9ACTN</name>
<accession>A0ABR8ML90</accession>
<dbReference type="InterPro" id="IPR011041">
    <property type="entry name" value="Quinoprot_gluc/sorb_DH_b-prop"/>
</dbReference>
<dbReference type="InterPro" id="IPR013783">
    <property type="entry name" value="Ig-like_fold"/>
</dbReference>
<reference evidence="3 4" key="1">
    <citation type="submission" date="2020-09" db="EMBL/GenBank/DDBJ databases">
        <title>novel species in genus Nocardioides.</title>
        <authorList>
            <person name="Zhang G."/>
        </authorList>
    </citation>
    <scope>NUCLEOTIDE SEQUENCE [LARGE SCALE GENOMIC DNA]</scope>
    <source>
        <strain evidence="3 4">19197</strain>
    </source>
</reference>
<dbReference type="SMART" id="SM00089">
    <property type="entry name" value="PKD"/>
    <property type="match status" value="1"/>
</dbReference>
<evidence type="ECO:0000256" key="1">
    <source>
        <dbReference type="SAM" id="SignalP"/>
    </source>
</evidence>
<comment type="caution">
    <text evidence="3">The sequence shown here is derived from an EMBL/GenBank/DDBJ whole genome shotgun (WGS) entry which is preliminary data.</text>
</comment>
<protein>
    <submittedName>
        <fullName evidence="3">PQQ-dependent sugar dehydrogenase</fullName>
    </submittedName>
</protein>
<sequence length="708" mass="76208">MKHPHRSLVAAAAGAALCLPLFAVTTSASGHEGHDDAAPPPPKGAFQKVTLNDRPGEPIDLAVLPNSDVLHTTRDGVIWHNDAKTGVNSVAGRIPVYLHDEEGLQSIAIDPGFDGKKNNWIYVYYSPPLDTPADDPLTESINEGDAPETGTAADFKPYQGHLTLARFRFAGGKVRLGSEQKILDVPVDRGICCHVGGDIVFDSQGNLIMSTGDDSNPFQSDGYVPLDERRDRNPAFDAQRTAANTNDLRGKILRIKPKAGGGYTIPRGNLFPKGTRKTRPEIYSMGWRNPFRIEIDPKTDALWVADYSPDAKKAKKSRGPAGHGKWAVVDEPGNYGWPYCATARLPYNDYDFAKNKSGKKFDCSAPVNTSVHNTGKRKLPPVTQPEVWYTYGKSKQFPGLGKGGIGPMAGPAYEYDARVAKKKNSVAWPKRYDGTPLFYEWTRDYIKGFHLDGTSVGIESIVSDIVTDNPMDMEFGPDGALYVLEYGDGYFAENPDAQLSRIDFVGKGGNRSPIPAITADPAAGRAPLTVSFSSKGTKDPDGNNKSLKYAWDFDGDGKVDSRKANPTHTYTKDGSYRASLRVSDKGGRSASADVDIIVGNQAPVLEFVTPVDDQPFTFGDTVTYEVKVTDDDPVDCSRVTVTYVLGHDTHGHPQSTATGCTGSLTTTVPGGHDPATDNLSAVFVAAYTDTGSTPGLSGSAEVVLQPAG</sequence>
<feature type="domain" description="PKD" evidence="2">
    <location>
        <begin position="513"/>
        <end position="598"/>
    </location>
</feature>
<dbReference type="Gene3D" id="2.60.40.10">
    <property type="entry name" value="Immunoglobulins"/>
    <property type="match status" value="1"/>
</dbReference>